<dbReference type="InterPro" id="IPR004185">
    <property type="entry name" value="Glyco_hydro_13_lg-like_dom"/>
</dbReference>
<evidence type="ECO:0000313" key="5">
    <source>
        <dbReference type="EMBL" id="QNM02826.1"/>
    </source>
</evidence>
<accession>A0A7G9FW94</accession>
<dbReference type="InterPro" id="IPR013783">
    <property type="entry name" value="Ig-like_fold"/>
</dbReference>
<dbReference type="Gene3D" id="3.20.20.80">
    <property type="entry name" value="Glycosidases"/>
    <property type="match status" value="1"/>
</dbReference>
<dbReference type="InterPro" id="IPR013780">
    <property type="entry name" value="Glyco_hydro_b"/>
</dbReference>
<dbReference type="AlphaFoldDB" id="A0A7G9FW94"/>
<dbReference type="InterPro" id="IPR014756">
    <property type="entry name" value="Ig_E-set"/>
</dbReference>
<dbReference type="PANTHER" id="PTHR10357:SF210">
    <property type="entry name" value="MALTODEXTRIN GLUCOSIDASE"/>
    <property type="match status" value="1"/>
</dbReference>
<comment type="similarity">
    <text evidence="1">Belongs to the glycosyl hydrolase 13 family.</text>
</comment>
<dbReference type="SUPFAM" id="SSF51011">
    <property type="entry name" value="Glycosyl hydrolase domain"/>
    <property type="match status" value="1"/>
</dbReference>
<evidence type="ECO:0000256" key="2">
    <source>
        <dbReference type="ARBA" id="ARBA00022801"/>
    </source>
</evidence>
<dbReference type="InterPro" id="IPR017853">
    <property type="entry name" value="GH"/>
</dbReference>
<dbReference type="SMART" id="SM00642">
    <property type="entry name" value="Aamy"/>
    <property type="match status" value="1"/>
</dbReference>
<evidence type="ECO:0000256" key="3">
    <source>
        <dbReference type="ARBA" id="ARBA00023295"/>
    </source>
</evidence>
<protein>
    <submittedName>
        <fullName evidence="5">Glycoside hydrolase family 13 protein</fullName>
    </submittedName>
</protein>
<dbReference type="InterPro" id="IPR045857">
    <property type="entry name" value="O16G_dom_2"/>
</dbReference>
<dbReference type="SUPFAM" id="SSF81296">
    <property type="entry name" value="E set domains"/>
    <property type="match status" value="1"/>
</dbReference>
<evidence type="ECO:0000256" key="1">
    <source>
        <dbReference type="ARBA" id="ARBA00008061"/>
    </source>
</evidence>
<keyword evidence="3" id="KW-0326">Glycosidase</keyword>
<dbReference type="InterPro" id="IPR006047">
    <property type="entry name" value="GH13_cat_dom"/>
</dbReference>
<gene>
    <name evidence="5" type="ORF">H9Q77_01245</name>
</gene>
<organism evidence="5 6">
    <name type="scientific">Simiaoa sunii</name>
    <dbReference type="NCBI Taxonomy" id="2763672"/>
    <lineage>
        <taxon>Bacteria</taxon>
        <taxon>Bacillati</taxon>
        <taxon>Bacillota</taxon>
        <taxon>Clostridia</taxon>
        <taxon>Lachnospirales</taxon>
        <taxon>Lachnospiraceae</taxon>
        <taxon>Simiaoa</taxon>
    </lineage>
</organism>
<dbReference type="CDD" id="cd02857">
    <property type="entry name" value="E_set_CDase_PDE_N"/>
    <property type="match status" value="1"/>
</dbReference>
<dbReference type="GO" id="GO:0005975">
    <property type="term" value="P:carbohydrate metabolic process"/>
    <property type="evidence" value="ECO:0007669"/>
    <property type="project" value="InterPro"/>
</dbReference>
<dbReference type="KEGG" id="ssun:H9Q77_01245"/>
<dbReference type="EMBL" id="CP060633">
    <property type="protein sequence ID" value="QNM02826.1"/>
    <property type="molecule type" value="Genomic_DNA"/>
</dbReference>
<proteinExistence type="inferred from homology"/>
<dbReference type="SUPFAM" id="SSF51445">
    <property type="entry name" value="(Trans)glycosidases"/>
    <property type="match status" value="1"/>
</dbReference>
<dbReference type="Pfam" id="PF02903">
    <property type="entry name" value="Alpha-amylase_N"/>
    <property type="match status" value="1"/>
</dbReference>
<keyword evidence="2 5" id="KW-0378">Hydrolase</keyword>
<name>A0A7G9FW94_9FIRM</name>
<dbReference type="Pfam" id="PF00128">
    <property type="entry name" value="Alpha-amylase"/>
    <property type="match status" value="1"/>
</dbReference>
<reference evidence="5 6" key="1">
    <citation type="submission" date="2020-08" db="EMBL/GenBank/DDBJ databases">
        <authorList>
            <person name="Liu C."/>
            <person name="Sun Q."/>
        </authorList>
    </citation>
    <scope>NUCLEOTIDE SEQUENCE [LARGE SCALE GENOMIC DNA]</scope>
    <source>
        <strain evidence="5 6">NSJ-8</strain>
    </source>
</reference>
<feature type="domain" description="Glycosyl hydrolase family 13 catalytic" evidence="4">
    <location>
        <begin position="138"/>
        <end position="498"/>
    </location>
</feature>
<dbReference type="Gene3D" id="2.60.40.10">
    <property type="entry name" value="Immunoglobulins"/>
    <property type="match status" value="1"/>
</dbReference>
<sequence>MILQEAILHIPLSQYAFANSEMNLTIRIRVAKDNLTDCVLWYGDRVQPGDPIVFTAVYMKKILSDMHFDYYDATFETPYDRVCYYFELKDPEETRFYYADICAKYLPVERSEFYQYPFIRREEICEEPKWFREAIVYNIFPDSFASGHREIVGQGKEMEWQNGIRLKSRLGGTIQGIRENLDYIQKLGFNCIYLNPVFTAGEYHKYDLLDYFHVSPNMGTDEEFRELVQDIHNRGMHIVIDGVFNHCSWYFPQFSDVVEKGESSEYANWFYQLQFPVIRPATEEEKPTYSCFAYERKMPKLNSSNPEERAYFMKVCRYWIREFKVDGWRLDVANEVDRGFWRDFRRAAHEENPESVMIGEIWESSETWLNGDMFDSTMNYDFRKNCRDFFALRKISTEEFHDRIVKMLLRYRTGTLRGQLNLLDSHDVNRFLSYCEGDLRRFRLAEVFLFTSPGIPCVFYGDELGMDGSSETTLRGPMPWEKVQDGEDDFFSRLIAIRKEHEELTYGDYTLRYMDHDGGYIYQRTWGDHKITVCLNNGSTTIDLREYLGKGSVLLSESYEAGKLGSMGYAIIEEK</sequence>
<evidence type="ECO:0000313" key="6">
    <source>
        <dbReference type="Proteomes" id="UP000515981"/>
    </source>
</evidence>
<dbReference type="Proteomes" id="UP000515981">
    <property type="component" value="Chromosome"/>
</dbReference>
<dbReference type="Gene3D" id="2.60.40.1180">
    <property type="entry name" value="Golgi alpha-mannosidase II"/>
    <property type="match status" value="1"/>
</dbReference>
<dbReference type="Gene3D" id="3.90.400.10">
    <property type="entry name" value="Oligo-1,6-glucosidase, Domain 2"/>
    <property type="match status" value="1"/>
</dbReference>
<evidence type="ECO:0000259" key="4">
    <source>
        <dbReference type="SMART" id="SM00642"/>
    </source>
</evidence>
<dbReference type="GO" id="GO:0004553">
    <property type="term" value="F:hydrolase activity, hydrolyzing O-glycosyl compounds"/>
    <property type="evidence" value="ECO:0007669"/>
    <property type="project" value="InterPro"/>
</dbReference>
<dbReference type="CDD" id="cd11338">
    <property type="entry name" value="AmyAc_CMD"/>
    <property type="match status" value="1"/>
</dbReference>
<dbReference type="RefSeq" id="WP_249326363.1">
    <property type="nucleotide sequence ID" value="NZ_CP060633.1"/>
</dbReference>
<dbReference type="PANTHER" id="PTHR10357">
    <property type="entry name" value="ALPHA-AMYLASE FAMILY MEMBER"/>
    <property type="match status" value="1"/>
</dbReference>
<keyword evidence="6" id="KW-1185">Reference proteome</keyword>